<name>A0A285N0K0_9FLAO</name>
<evidence type="ECO:0000313" key="5">
    <source>
        <dbReference type="Proteomes" id="UP000219048"/>
    </source>
</evidence>
<protein>
    <submittedName>
        <fullName evidence="4">7TM diverse intracellular signalling</fullName>
    </submittedName>
</protein>
<evidence type="ECO:0000259" key="2">
    <source>
        <dbReference type="Pfam" id="PF06580"/>
    </source>
</evidence>
<dbReference type="RefSeq" id="WP_097046991.1">
    <property type="nucleotide sequence ID" value="NZ_OBEH01000006.1"/>
</dbReference>
<keyword evidence="5" id="KW-1185">Reference proteome</keyword>
<dbReference type="Gene3D" id="3.30.565.10">
    <property type="entry name" value="Histidine kinase-like ATPase, C-terminal domain"/>
    <property type="match status" value="1"/>
</dbReference>
<evidence type="ECO:0000256" key="1">
    <source>
        <dbReference type="SAM" id="Phobius"/>
    </source>
</evidence>
<sequence length="598" mass="69784">MCIEVSSQHTEQAKEQSLNFSVYSTNDDTLVIEDVLGNSKDFRSPGSFEEKTEVDEIYWIRLHLKELGYFEDKDLFLKHNSFDYGEIYFLNKTVTKKNIGLFDQTSIGERIAYDNYYSEVKIDVDKLRGSEFLYLKIKRVTFNESIKNWNFSLSSTSHNNFSQKDIRSLVPYYIFAGICFLAWFWSLSFFLMLRKLEFLYYSLYTIILFIYVCGYKLGVYQFVFNNNYSVEYWFSQCTLFIANIIYAFYLIKYLRTKSYYPIFHLILKSIVVFNIAVIVAILVFCLNNVHVHEYLYYTYLIYFFSAIPLLLYLVFAAKNPLAYFVFFATLSLLVFSLARMYFASPEDGLYLDSFYYIIIGTSIEIIIFVFGLNYKVQRQLLERFKLKEEAYISKTKALRAQINPHFIFNSLSSIQSFITNNDSVSALKYLSKFGRLTRNILESSIEDNVVLADEIKMLKDYLELESLRFDNVFSYSINIHDDLDENSIEVPFMILQPFVENAIIHGLLPKKEGVKMLEVNFKKKDDVVICEVDDTGVGRKSGVQSGYSRTEGKKSRGIEVTKQRLESLKITTEPIKMIDKIDENGSAKGTKVIIKIPI</sequence>
<dbReference type="PANTHER" id="PTHR34220">
    <property type="entry name" value="SENSOR HISTIDINE KINASE YPDA"/>
    <property type="match status" value="1"/>
</dbReference>
<dbReference type="GO" id="GO:0000155">
    <property type="term" value="F:phosphorelay sensor kinase activity"/>
    <property type="evidence" value="ECO:0007669"/>
    <property type="project" value="InterPro"/>
</dbReference>
<proteinExistence type="predicted"/>
<keyword evidence="1" id="KW-0812">Transmembrane</keyword>
<feature type="domain" description="Signal transduction histidine kinase internal region" evidence="2">
    <location>
        <begin position="394"/>
        <end position="471"/>
    </location>
</feature>
<accession>A0A285N0K0</accession>
<feature type="transmembrane region" description="Helical" evidence="1">
    <location>
        <begin position="232"/>
        <end position="251"/>
    </location>
</feature>
<feature type="domain" description="7TM-DISM receptor extracellular" evidence="3">
    <location>
        <begin position="173"/>
        <end position="373"/>
    </location>
</feature>
<dbReference type="InterPro" id="IPR011623">
    <property type="entry name" value="7TMR_DISM_rcpt_extracell_dom1"/>
</dbReference>
<feature type="transmembrane region" description="Helical" evidence="1">
    <location>
        <begin position="198"/>
        <end position="220"/>
    </location>
</feature>
<feature type="transmembrane region" description="Helical" evidence="1">
    <location>
        <begin position="321"/>
        <end position="342"/>
    </location>
</feature>
<evidence type="ECO:0000313" key="4">
    <source>
        <dbReference type="EMBL" id="SNZ01546.1"/>
    </source>
</evidence>
<dbReference type="InterPro" id="IPR010559">
    <property type="entry name" value="Sig_transdc_His_kin_internal"/>
</dbReference>
<dbReference type="InterPro" id="IPR036890">
    <property type="entry name" value="HATPase_C_sf"/>
</dbReference>
<feature type="transmembrane region" description="Helical" evidence="1">
    <location>
        <begin position="170"/>
        <end position="191"/>
    </location>
</feature>
<dbReference type="OrthoDB" id="6190788at2"/>
<feature type="transmembrane region" description="Helical" evidence="1">
    <location>
        <begin position="354"/>
        <end position="374"/>
    </location>
</feature>
<dbReference type="EMBL" id="OBEH01000006">
    <property type="protein sequence ID" value="SNZ01546.1"/>
    <property type="molecule type" value="Genomic_DNA"/>
</dbReference>
<evidence type="ECO:0000259" key="3">
    <source>
        <dbReference type="Pfam" id="PF07695"/>
    </source>
</evidence>
<dbReference type="Pfam" id="PF07695">
    <property type="entry name" value="7TMR-DISM_7TM"/>
    <property type="match status" value="1"/>
</dbReference>
<keyword evidence="1" id="KW-0472">Membrane</keyword>
<dbReference type="Proteomes" id="UP000219048">
    <property type="component" value="Unassembled WGS sequence"/>
</dbReference>
<dbReference type="AlphaFoldDB" id="A0A285N0K0"/>
<dbReference type="SUPFAM" id="SSF55874">
    <property type="entry name" value="ATPase domain of HSP90 chaperone/DNA topoisomerase II/histidine kinase"/>
    <property type="match status" value="1"/>
</dbReference>
<dbReference type="PANTHER" id="PTHR34220:SF7">
    <property type="entry name" value="SENSOR HISTIDINE KINASE YPDA"/>
    <property type="match status" value="1"/>
</dbReference>
<organism evidence="4 5">
    <name type="scientific">Flagellimonas pacifica</name>
    <dbReference type="NCBI Taxonomy" id="1247520"/>
    <lineage>
        <taxon>Bacteria</taxon>
        <taxon>Pseudomonadati</taxon>
        <taxon>Bacteroidota</taxon>
        <taxon>Flavobacteriia</taxon>
        <taxon>Flavobacteriales</taxon>
        <taxon>Flavobacteriaceae</taxon>
        <taxon>Flagellimonas</taxon>
    </lineage>
</organism>
<dbReference type="GO" id="GO:0016020">
    <property type="term" value="C:membrane"/>
    <property type="evidence" value="ECO:0007669"/>
    <property type="project" value="InterPro"/>
</dbReference>
<reference evidence="5" key="1">
    <citation type="submission" date="2017-09" db="EMBL/GenBank/DDBJ databases">
        <authorList>
            <person name="Varghese N."/>
            <person name="Submissions S."/>
        </authorList>
    </citation>
    <scope>NUCLEOTIDE SEQUENCE [LARGE SCALE GENOMIC DNA]</scope>
    <source>
        <strain evidence="5">DSM 25885</strain>
    </source>
</reference>
<keyword evidence="1" id="KW-1133">Transmembrane helix</keyword>
<feature type="transmembrane region" description="Helical" evidence="1">
    <location>
        <begin position="296"/>
        <end position="314"/>
    </location>
</feature>
<dbReference type="Pfam" id="PF06580">
    <property type="entry name" value="His_kinase"/>
    <property type="match status" value="1"/>
</dbReference>
<feature type="transmembrane region" description="Helical" evidence="1">
    <location>
        <begin position="263"/>
        <end position="284"/>
    </location>
</feature>
<gene>
    <name evidence="4" type="ORF">SAMN06265377_3388</name>
</gene>
<dbReference type="InterPro" id="IPR050640">
    <property type="entry name" value="Bact_2-comp_sensor_kinase"/>
</dbReference>